<evidence type="ECO:0000313" key="9">
    <source>
        <dbReference type="Proteomes" id="UP000694420"/>
    </source>
</evidence>
<dbReference type="AlphaFoldDB" id="A0A8C6ZGF2"/>
<dbReference type="Proteomes" id="UP000694420">
    <property type="component" value="Unplaced"/>
</dbReference>
<dbReference type="Gene3D" id="3.40.50.410">
    <property type="entry name" value="von Willebrand factor, type A domain"/>
    <property type="match status" value="3"/>
</dbReference>
<evidence type="ECO:0000256" key="1">
    <source>
        <dbReference type="ARBA" id="ARBA00004613"/>
    </source>
</evidence>
<dbReference type="PANTHER" id="PTHR24020:SF86">
    <property type="entry name" value="COLLAGEN, TYPE VI, ALPHA 4"/>
    <property type="match status" value="1"/>
</dbReference>
<dbReference type="PROSITE" id="PS50234">
    <property type="entry name" value="VWFA"/>
    <property type="match status" value="2"/>
</dbReference>
<evidence type="ECO:0000256" key="6">
    <source>
        <dbReference type="SAM" id="Phobius"/>
    </source>
</evidence>
<dbReference type="SUPFAM" id="SSF53300">
    <property type="entry name" value="vWA-like"/>
    <property type="match status" value="3"/>
</dbReference>
<keyword evidence="2" id="KW-0964">Secreted</keyword>
<accession>A0A8C6ZGF2</accession>
<organism evidence="8 9">
    <name type="scientific">Nothoprocta perdicaria</name>
    <name type="common">Chilean tinamou</name>
    <name type="synonym">Crypturus perdicarius</name>
    <dbReference type="NCBI Taxonomy" id="30464"/>
    <lineage>
        <taxon>Eukaryota</taxon>
        <taxon>Metazoa</taxon>
        <taxon>Chordata</taxon>
        <taxon>Craniata</taxon>
        <taxon>Vertebrata</taxon>
        <taxon>Euteleostomi</taxon>
        <taxon>Archelosauria</taxon>
        <taxon>Archosauria</taxon>
        <taxon>Dinosauria</taxon>
        <taxon>Saurischia</taxon>
        <taxon>Theropoda</taxon>
        <taxon>Coelurosauria</taxon>
        <taxon>Aves</taxon>
        <taxon>Palaeognathae</taxon>
        <taxon>Tinamiformes</taxon>
        <taxon>Tinamidae</taxon>
        <taxon>Nothoprocta</taxon>
    </lineage>
</organism>
<dbReference type="InterPro" id="IPR036465">
    <property type="entry name" value="vWFA_dom_sf"/>
</dbReference>
<dbReference type="SMART" id="SM00327">
    <property type="entry name" value="VWA"/>
    <property type="match status" value="2"/>
</dbReference>
<keyword evidence="9" id="KW-1185">Reference proteome</keyword>
<dbReference type="Pfam" id="PF00092">
    <property type="entry name" value="VWA"/>
    <property type="match status" value="2"/>
</dbReference>
<keyword evidence="6" id="KW-0812">Transmembrane</keyword>
<dbReference type="InterPro" id="IPR002035">
    <property type="entry name" value="VWF_A"/>
</dbReference>
<dbReference type="GO" id="GO:0005576">
    <property type="term" value="C:extracellular region"/>
    <property type="evidence" value="ECO:0007669"/>
    <property type="project" value="UniProtKB-SubCell"/>
</dbReference>
<keyword evidence="5" id="KW-0325">Glycoprotein</keyword>
<dbReference type="CDD" id="cd01472">
    <property type="entry name" value="vWA_collagen"/>
    <property type="match status" value="2"/>
</dbReference>
<evidence type="ECO:0000256" key="4">
    <source>
        <dbReference type="ARBA" id="ARBA00022737"/>
    </source>
</evidence>
<evidence type="ECO:0000256" key="2">
    <source>
        <dbReference type="ARBA" id="ARBA00022525"/>
    </source>
</evidence>
<reference evidence="8" key="2">
    <citation type="submission" date="2025-09" db="UniProtKB">
        <authorList>
            <consortium name="Ensembl"/>
        </authorList>
    </citation>
    <scope>IDENTIFICATION</scope>
</reference>
<comment type="subcellular location">
    <subcellularLocation>
        <location evidence="1">Secreted</location>
    </subcellularLocation>
</comment>
<keyword evidence="3" id="KW-0732">Signal</keyword>
<keyword evidence="6" id="KW-1133">Transmembrane helix</keyword>
<proteinExistence type="predicted"/>
<sequence length="485" mass="54365">LTGFLPFPRDILNMADWKPLLILLFAITLCSSATIADIVFLVDESSKIGSKNFQLIRTFLLKVVKALDIGSSNVRVGLVTYSNEPRLEFTLDTFKNKLEILNYLKNLPYRGGQPYTGKAIEFLRKMVFTKGAGSREKQGAQQIAVVITDGQSLDNYIEPASKLRRRGVTVYAVGIQNTTESGKLDKIATYPPNKHVFNLKFFLQLSNIGWKIKKRLCNEIVTKTFVVPSQIQNLKEGKKYIHNSHLNMLCCQEADIYFLVDGSGSINVSDFKDMKTFMNETIRMFQVGANMVRFGVVQYAETTRTEFVIGQHNSIKALSEAIWNIWQIGGGTQTGNALRFMKSLFKKTVRNNVPQILVVITDGESQDKVAQSAKELREQNIVILAIGVKNAVQREANLPAALRALKEDGINLVAVGMSTASKAEFQEVLGNKEQLLFVQSYDALESIQENLMQIVCEKSKPGKKHFLQSYYVFSTTAIGCLKQEQ</sequence>
<dbReference type="PANTHER" id="PTHR24020">
    <property type="entry name" value="COLLAGEN ALPHA"/>
    <property type="match status" value="1"/>
</dbReference>
<evidence type="ECO:0000259" key="7">
    <source>
        <dbReference type="PROSITE" id="PS50234"/>
    </source>
</evidence>
<evidence type="ECO:0000256" key="5">
    <source>
        <dbReference type="ARBA" id="ARBA00023180"/>
    </source>
</evidence>
<evidence type="ECO:0000256" key="3">
    <source>
        <dbReference type="ARBA" id="ARBA00022729"/>
    </source>
</evidence>
<evidence type="ECO:0000313" key="8">
    <source>
        <dbReference type="Ensembl" id="ENSNPEP00000012671.1"/>
    </source>
</evidence>
<feature type="domain" description="VWFA" evidence="7">
    <location>
        <begin position="37"/>
        <end position="216"/>
    </location>
</feature>
<name>A0A8C6ZGF2_NOTPE</name>
<dbReference type="Ensembl" id="ENSNPET00000012984.1">
    <property type="protein sequence ID" value="ENSNPEP00000012671.1"/>
    <property type="gene ID" value="ENSNPEG00000009469.1"/>
</dbReference>
<dbReference type="PRINTS" id="PR00453">
    <property type="entry name" value="VWFADOMAIN"/>
</dbReference>
<reference evidence="8" key="1">
    <citation type="submission" date="2025-08" db="UniProtKB">
        <authorList>
            <consortium name="Ensembl"/>
        </authorList>
    </citation>
    <scope>IDENTIFICATION</scope>
</reference>
<dbReference type="FunFam" id="3.40.50.410:FF:000004">
    <property type="entry name" value="collagen alpha-6(VI) chain"/>
    <property type="match status" value="1"/>
</dbReference>
<feature type="transmembrane region" description="Helical" evidence="6">
    <location>
        <begin position="20"/>
        <end position="42"/>
    </location>
</feature>
<keyword evidence="6" id="KW-0472">Membrane</keyword>
<dbReference type="InterPro" id="IPR050525">
    <property type="entry name" value="ECM_Assembly_Org"/>
</dbReference>
<protein>
    <recommendedName>
        <fullName evidence="7">VWFA domain-containing protein</fullName>
    </recommendedName>
</protein>
<keyword evidence="4" id="KW-0677">Repeat</keyword>
<feature type="domain" description="VWFA" evidence="7">
    <location>
        <begin position="255"/>
        <end position="451"/>
    </location>
</feature>